<dbReference type="Pfam" id="PF03772">
    <property type="entry name" value="Competence"/>
    <property type="match status" value="1"/>
</dbReference>
<keyword evidence="4 6" id="KW-1133">Transmembrane helix</keyword>
<gene>
    <name evidence="8" type="ORF">HMPREF9004_1698</name>
</gene>
<dbReference type="NCBIfam" id="TIGR00360">
    <property type="entry name" value="ComEC_N-term"/>
    <property type="match status" value="1"/>
</dbReference>
<dbReference type="STRING" id="888050.HMPREF9004_1698"/>
<evidence type="ECO:0000256" key="5">
    <source>
        <dbReference type="ARBA" id="ARBA00023136"/>
    </source>
</evidence>
<dbReference type="HOGENOM" id="CLU_010363_8_2_11"/>
<keyword evidence="5 6" id="KW-0472">Membrane</keyword>
<dbReference type="RefSeq" id="WP_005964419.1">
    <property type="nucleotide sequence ID" value="NZ_CP040505.1"/>
</dbReference>
<feature type="transmembrane region" description="Helical" evidence="6">
    <location>
        <begin position="354"/>
        <end position="371"/>
    </location>
</feature>
<organism evidence="8 9">
    <name type="scientific">Schaalia cardiffensis F0333</name>
    <dbReference type="NCBI Taxonomy" id="888050"/>
    <lineage>
        <taxon>Bacteria</taxon>
        <taxon>Bacillati</taxon>
        <taxon>Actinomycetota</taxon>
        <taxon>Actinomycetes</taxon>
        <taxon>Actinomycetales</taxon>
        <taxon>Actinomycetaceae</taxon>
        <taxon>Schaalia</taxon>
    </lineage>
</organism>
<protein>
    <recommendedName>
        <fullName evidence="7">ComEC/Rec2-related protein domain-containing protein</fullName>
    </recommendedName>
</protein>
<dbReference type="InterPro" id="IPR052159">
    <property type="entry name" value="Competence_DNA_uptake"/>
</dbReference>
<feature type="transmembrane region" description="Helical" evidence="6">
    <location>
        <begin position="392"/>
        <end position="413"/>
    </location>
</feature>
<dbReference type="Proteomes" id="UP000013015">
    <property type="component" value="Unassembled WGS sequence"/>
</dbReference>
<sequence length="520" mass="54888">MSSTEHAAIPIMMDWRLFPAALTTWACTWWAVSRSWGWAHSLLILGLFIVAAASTHSLRSTPRVGGRHQLTPAGSIRSALLALAAAGLAALAVGGLACASFQSCEANEAATRGALITLNGRVDADPKSSHGSFGARKEQVNITILSVGKEELPSPPVRLMLRISGGHELYRGDIVRVRGLIDPTFPGALPYAGSMSTTPVLLERPGGYVGITRRFRLHLERAVEGLDDQGRALVPGMAIGNDRAMSEELEEAFRASSLSHLTAVSGSHMAIVLSSVPLLLPRSRRARIFGALTVLVLLVMVVGPTPAVMRAAVTSTAGILGQALSRGGQGLAALSLTVLVIVLLDPWAVRDFGFALSVCATFAVVVPAAACRRWGKKHLKVKSRVGRFFNRLFELVCVSAWCQIMTIPILLLLDPAFPVYSLAANIAAAPAVAPATLLSLSAALAAPFSLQAGKVLAVLASYATAWIAKVALVFSSLPGARSEPKDLIGVVLIALVLGVGVVIFRLFRVRARNAWGTCDT</sequence>
<evidence type="ECO:0000313" key="9">
    <source>
        <dbReference type="Proteomes" id="UP000013015"/>
    </source>
</evidence>
<dbReference type="EMBL" id="AQHZ01000024">
    <property type="protein sequence ID" value="ENO17788.1"/>
    <property type="molecule type" value="Genomic_DNA"/>
</dbReference>
<dbReference type="InterPro" id="IPR004477">
    <property type="entry name" value="ComEC_N"/>
</dbReference>
<dbReference type="PANTHER" id="PTHR30619">
    <property type="entry name" value="DNA INTERNALIZATION/COMPETENCE PROTEIN COMEC/REC2"/>
    <property type="match status" value="1"/>
</dbReference>
<evidence type="ECO:0000256" key="2">
    <source>
        <dbReference type="ARBA" id="ARBA00022475"/>
    </source>
</evidence>
<evidence type="ECO:0000313" key="8">
    <source>
        <dbReference type="EMBL" id="ENO17788.1"/>
    </source>
</evidence>
<keyword evidence="2" id="KW-1003">Cell membrane</keyword>
<evidence type="ECO:0000256" key="1">
    <source>
        <dbReference type="ARBA" id="ARBA00004651"/>
    </source>
</evidence>
<dbReference type="GO" id="GO:0005886">
    <property type="term" value="C:plasma membrane"/>
    <property type="evidence" value="ECO:0007669"/>
    <property type="project" value="UniProtKB-SubCell"/>
</dbReference>
<feature type="transmembrane region" description="Helical" evidence="6">
    <location>
        <begin position="288"/>
        <end position="309"/>
    </location>
</feature>
<feature type="transmembrane region" description="Helical" evidence="6">
    <location>
        <begin position="455"/>
        <end position="475"/>
    </location>
</feature>
<evidence type="ECO:0000256" key="4">
    <source>
        <dbReference type="ARBA" id="ARBA00022989"/>
    </source>
</evidence>
<feature type="transmembrane region" description="Helical" evidence="6">
    <location>
        <begin position="487"/>
        <end position="507"/>
    </location>
</feature>
<proteinExistence type="predicted"/>
<feature type="transmembrane region" description="Helical" evidence="6">
    <location>
        <begin position="419"/>
        <end position="443"/>
    </location>
</feature>
<evidence type="ECO:0000259" key="7">
    <source>
        <dbReference type="Pfam" id="PF03772"/>
    </source>
</evidence>
<name>N6X9H6_9ACTO</name>
<dbReference type="eggNOG" id="COG0658">
    <property type="taxonomic scope" value="Bacteria"/>
</dbReference>
<dbReference type="AlphaFoldDB" id="N6X9H6"/>
<evidence type="ECO:0000256" key="3">
    <source>
        <dbReference type="ARBA" id="ARBA00022692"/>
    </source>
</evidence>
<dbReference type="PANTHER" id="PTHR30619:SF7">
    <property type="entry name" value="BETA-LACTAMASE DOMAIN PROTEIN"/>
    <property type="match status" value="1"/>
</dbReference>
<comment type="subcellular location">
    <subcellularLocation>
        <location evidence="1">Cell membrane</location>
        <topology evidence="1">Multi-pass membrane protein</topology>
    </subcellularLocation>
</comment>
<dbReference type="PATRIC" id="fig|888050.3.peg.1634"/>
<comment type="caution">
    <text evidence="8">The sequence shown here is derived from an EMBL/GenBank/DDBJ whole genome shotgun (WGS) entry which is preliminary data.</text>
</comment>
<feature type="transmembrane region" description="Helical" evidence="6">
    <location>
        <begin position="12"/>
        <end position="32"/>
    </location>
</feature>
<reference evidence="8 9" key="1">
    <citation type="submission" date="2013-03" db="EMBL/GenBank/DDBJ databases">
        <title>Reference genome for the Human Microbiome Project.</title>
        <authorList>
            <person name="Aqrawi P."/>
            <person name="Ayvaz T."/>
            <person name="Bess C."/>
            <person name="Blankenburg K."/>
            <person name="Coyle M."/>
            <person name="Deng J."/>
            <person name="Forbes L."/>
            <person name="Fowler G."/>
            <person name="Francisco L."/>
            <person name="Fu Q."/>
            <person name="Gibbs R."/>
            <person name="Gross S."/>
            <person name="Gubbala S."/>
            <person name="Hale W."/>
            <person name="Hemphill L."/>
            <person name="Highlander S."/>
            <person name="Hirani K."/>
            <person name="Jackson L."/>
            <person name="Jakkamsetti A."/>
            <person name="Javaid M."/>
            <person name="Jayaseelan J.C."/>
            <person name="Jiang H."/>
            <person name="Joshi V."/>
            <person name="Korchina V."/>
            <person name="Kovar C."/>
            <person name="Lara F."/>
            <person name="Lee S."/>
            <person name="Liu Y."/>
            <person name="Mata R."/>
            <person name="Mathew T."/>
            <person name="Munidasa M."/>
            <person name="Muzny D."/>
            <person name="Nazareth L."/>
            <person name="Ngo R."/>
            <person name="Nguyen L."/>
            <person name="Nguyen N."/>
            <person name="Okwuonu G."/>
            <person name="Ongeri F."/>
            <person name="Palculict T."/>
            <person name="Patil S."/>
            <person name="Petrosino J."/>
            <person name="Pham C."/>
            <person name="Pham P."/>
            <person name="Pu L.-L."/>
            <person name="Qin X."/>
            <person name="Qu J."/>
            <person name="Reid J."/>
            <person name="Ross M."/>
            <person name="Ruth R."/>
            <person name="Saada N."/>
            <person name="San Lucas F."/>
            <person name="Santibanez J."/>
            <person name="Shang Y."/>
            <person name="Simmons D."/>
            <person name="Song X.-Z."/>
            <person name="Tang L.-Y."/>
            <person name="Thornton R."/>
            <person name="Warren J."/>
            <person name="Weissenberger G."/>
            <person name="Wilczek-Boney K."/>
            <person name="Worley K."/>
            <person name="Youmans B."/>
            <person name="Zhang J."/>
            <person name="Zhang L."/>
            <person name="Zhao Z."/>
            <person name="Zhou C."/>
            <person name="Zhu D."/>
            <person name="Zhu Y."/>
        </authorList>
    </citation>
    <scope>NUCLEOTIDE SEQUENCE [LARGE SCALE GENOMIC DNA]</scope>
    <source>
        <strain evidence="8 9">F0333</strain>
    </source>
</reference>
<feature type="domain" description="ComEC/Rec2-related protein" evidence="7">
    <location>
        <begin position="237"/>
        <end position="506"/>
    </location>
</feature>
<accession>N6X9H6</accession>
<keyword evidence="9" id="KW-1185">Reference proteome</keyword>
<dbReference type="OrthoDB" id="7177610at2"/>
<feature type="transmembrane region" description="Helical" evidence="6">
    <location>
        <begin position="38"/>
        <end position="58"/>
    </location>
</feature>
<evidence type="ECO:0000256" key="6">
    <source>
        <dbReference type="SAM" id="Phobius"/>
    </source>
</evidence>
<keyword evidence="3 6" id="KW-0812">Transmembrane</keyword>
<feature type="transmembrane region" description="Helical" evidence="6">
    <location>
        <begin position="79"/>
        <end position="97"/>
    </location>
</feature>